<evidence type="ECO:0008006" key="2">
    <source>
        <dbReference type="Google" id="ProtNLM"/>
    </source>
</evidence>
<dbReference type="InterPro" id="IPR021946">
    <property type="entry name" value="DUF3563"/>
</dbReference>
<dbReference type="RefSeq" id="WP_099513641.1">
    <property type="nucleotide sequence ID" value="NZ_CP016617.1"/>
</dbReference>
<dbReference type="AlphaFoldDB" id="A0A1B2ERD6"/>
<dbReference type="EMBL" id="CP016617">
    <property type="protein sequence ID" value="ANY82531.1"/>
    <property type="molecule type" value="Genomic_DNA"/>
</dbReference>
<dbReference type="Pfam" id="PF12086">
    <property type="entry name" value="DUF3563"/>
    <property type="match status" value="1"/>
</dbReference>
<protein>
    <recommendedName>
        <fullName evidence="2">DUF3563 domain-containing protein</fullName>
    </recommendedName>
</protein>
<dbReference type="KEGG" id="moc:BB934_30075"/>
<keyword evidence="1" id="KW-0614">Plasmid</keyword>
<name>A0A1B2ERD6_9HYPH</name>
<accession>A0A1B2ERD6</accession>
<reference evidence="1" key="1">
    <citation type="submission" date="2016-07" db="EMBL/GenBank/DDBJ databases">
        <title>Microvirga ossetica sp. nov. a new species of rhizobia isolated from root nodules of the legume species Vicia alpestris Steven originated from North Ossetia region in the Caucasus.</title>
        <authorList>
            <person name="Safronova V.I."/>
            <person name="Kuznetsova I.G."/>
            <person name="Sazanova A.L."/>
            <person name="Belimov A."/>
            <person name="Andronov E."/>
            <person name="Osledkin Y.S."/>
            <person name="Onishchuk O.P."/>
            <person name="Kurchak O.N."/>
            <person name="Shaposhnikov A.I."/>
            <person name="Willems A."/>
            <person name="Tikhonovich I.A."/>
        </authorList>
    </citation>
    <scope>NUCLEOTIDE SEQUENCE [LARGE SCALE GENOMIC DNA]</scope>
    <source>
        <strain evidence="1">V5/3M</strain>
        <plasmid evidence="1">unnamed1</plasmid>
    </source>
</reference>
<geneLocation type="plasmid" evidence="1">
    <name>unnamed1</name>
</geneLocation>
<sequence>MILFSLCKVASFNLTHLPSSLRRHLSSIRQEFLPTDEERDAAHLASAADLHELEFRIREMGRLNRQRR</sequence>
<evidence type="ECO:0000313" key="1">
    <source>
        <dbReference type="EMBL" id="ANY82531.1"/>
    </source>
</evidence>
<organism evidence="1">
    <name type="scientific">Microvirga ossetica</name>
    <dbReference type="NCBI Taxonomy" id="1882682"/>
    <lineage>
        <taxon>Bacteria</taxon>
        <taxon>Pseudomonadati</taxon>
        <taxon>Pseudomonadota</taxon>
        <taxon>Alphaproteobacteria</taxon>
        <taxon>Hyphomicrobiales</taxon>
        <taxon>Methylobacteriaceae</taxon>
        <taxon>Microvirga</taxon>
    </lineage>
</organism>
<gene>
    <name evidence="1" type="ORF">BB934_30075</name>
</gene>
<proteinExistence type="predicted"/>